<name>A0A497XU22_9SPHI</name>
<keyword evidence="9" id="KW-0675">Receptor</keyword>
<proteinExistence type="predicted"/>
<evidence type="ECO:0000256" key="6">
    <source>
        <dbReference type="ARBA" id="ARBA00023136"/>
    </source>
</evidence>
<dbReference type="Proteomes" id="UP000273898">
    <property type="component" value="Unassembled WGS sequence"/>
</dbReference>
<accession>A0A497XU22</accession>
<keyword evidence="12" id="KW-1185">Reference proteome</keyword>
<dbReference type="GO" id="GO:0009279">
    <property type="term" value="C:cell outer membrane"/>
    <property type="evidence" value="ECO:0007669"/>
    <property type="project" value="UniProtKB-SubCell"/>
</dbReference>
<dbReference type="EMBL" id="SOPX01000004">
    <property type="protein sequence ID" value="TFB29222.1"/>
    <property type="molecule type" value="Genomic_DNA"/>
</dbReference>
<dbReference type="InterPro" id="IPR039426">
    <property type="entry name" value="TonB-dep_rcpt-like"/>
</dbReference>
<dbReference type="PANTHER" id="PTHR30069">
    <property type="entry name" value="TONB-DEPENDENT OUTER MEMBRANE RECEPTOR"/>
    <property type="match status" value="1"/>
</dbReference>
<dbReference type="PANTHER" id="PTHR30069:SF29">
    <property type="entry name" value="HEMOGLOBIN AND HEMOGLOBIN-HAPTOGLOBIN-BINDING PROTEIN 1-RELATED"/>
    <property type="match status" value="1"/>
</dbReference>
<evidence type="ECO:0000313" key="10">
    <source>
        <dbReference type="EMBL" id="TFB29222.1"/>
    </source>
</evidence>
<comment type="caution">
    <text evidence="9">The sequence shown here is derived from an EMBL/GenBank/DDBJ whole genome shotgun (WGS) entry which is preliminary data.</text>
</comment>
<evidence type="ECO:0000313" key="11">
    <source>
        <dbReference type="Proteomes" id="UP000273898"/>
    </source>
</evidence>
<keyword evidence="3" id="KW-1134">Transmembrane beta strand</keyword>
<evidence type="ECO:0000256" key="5">
    <source>
        <dbReference type="ARBA" id="ARBA00022729"/>
    </source>
</evidence>
<dbReference type="GO" id="GO:0015344">
    <property type="term" value="F:siderophore uptake transmembrane transporter activity"/>
    <property type="evidence" value="ECO:0007669"/>
    <property type="project" value="TreeGrafter"/>
</dbReference>
<keyword evidence="7" id="KW-0998">Cell outer membrane</keyword>
<evidence type="ECO:0000313" key="9">
    <source>
        <dbReference type="EMBL" id="RLJ72950.1"/>
    </source>
</evidence>
<dbReference type="Gene3D" id="2.40.170.20">
    <property type="entry name" value="TonB-dependent receptor, beta-barrel domain"/>
    <property type="match status" value="1"/>
</dbReference>
<dbReference type="EMBL" id="RCCK01000014">
    <property type="protein sequence ID" value="RLJ72950.1"/>
    <property type="molecule type" value="Genomic_DNA"/>
</dbReference>
<sequence>MKSIKYIYSSLFFLAAGLMTAQAQDKKTEEKGVVNEEIEVVRPYKPILAEAVKLRRSPNLDDVKTYKAKLNYSILDRKLELNSDIQKLQAQALAEEKESILVNNYVKGAFGSLGTLLGEAYFNTGKDEGLQVGGYFKHFSQEGKLNKQNSSNQQLSVFGRSILDENTVSGRINFERNGTYFYGIDDARPTLNPNPGKQALTTIELEGELVKNFTEDEDAFSYALKANGYIWNDKFSAKENYLSLNGYVNKRINSLNLGLAASTEFGNSKDALTSVGNNLLRLNPYIRLQVKGAKITAGVNFVQEFGAYSSSKIFPAITADFTLIPDYLQVFGEVKGDVNRNSLKGFTDENPWLNSNILVKNTVEKLSFSAGIKGTGGPGFGYKARIYVKQFDDMPLFVNNFTDFNKFDVIYDFGKTKLTGLEGEISVQVSDALKWTGKLNIDDWKPASETYSWFKPGLKVSSNFMYTFNKKLSFNAGVVIQDDVKAKVYTGAPVPASQYVIPNTGIELIETVKGYVDLGLGADYRINKKFSVFAKANNILNKNYSRYLYYQVNGFNIFGGLTYSF</sequence>
<gene>
    <name evidence="9" type="ORF">BCL90_4601</name>
    <name evidence="10" type="ORF">E3V97_19430</name>
</gene>
<dbReference type="InterPro" id="IPR036942">
    <property type="entry name" value="Beta-barrel_TonB_sf"/>
</dbReference>
<keyword evidence="4" id="KW-0812">Transmembrane</keyword>
<comment type="subcellular location">
    <subcellularLocation>
        <location evidence="1">Cell outer membrane</location>
        <topology evidence="1">Multi-pass membrane protein</topology>
    </subcellularLocation>
</comment>
<evidence type="ECO:0000313" key="12">
    <source>
        <dbReference type="Proteomes" id="UP000297429"/>
    </source>
</evidence>
<evidence type="ECO:0000256" key="1">
    <source>
        <dbReference type="ARBA" id="ARBA00004571"/>
    </source>
</evidence>
<evidence type="ECO:0000256" key="7">
    <source>
        <dbReference type="ARBA" id="ARBA00023237"/>
    </source>
</evidence>
<keyword evidence="2" id="KW-0813">Transport</keyword>
<dbReference type="SUPFAM" id="SSF56935">
    <property type="entry name" value="Porins"/>
    <property type="match status" value="1"/>
</dbReference>
<evidence type="ECO:0000256" key="3">
    <source>
        <dbReference type="ARBA" id="ARBA00022452"/>
    </source>
</evidence>
<organism evidence="9 11">
    <name type="scientific">Pedobacter alluvionis</name>
    <dbReference type="NCBI Taxonomy" id="475253"/>
    <lineage>
        <taxon>Bacteria</taxon>
        <taxon>Pseudomonadati</taxon>
        <taxon>Bacteroidota</taxon>
        <taxon>Sphingobacteriia</taxon>
        <taxon>Sphingobacteriales</taxon>
        <taxon>Sphingobacteriaceae</taxon>
        <taxon>Pedobacter</taxon>
    </lineage>
</organism>
<reference evidence="9 11" key="1">
    <citation type="submission" date="2018-10" db="EMBL/GenBank/DDBJ databases">
        <title>Genomic Encyclopedia of Archaeal and Bacterial Type Strains, Phase II (KMG-II): from individual species to whole genera.</title>
        <authorList>
            <person name="Goeker M."/>
        </authorList>
    </citation>
    <scope>NUCLEOTIDE SEQUENCE [LARGE SCALE GENOMIC DNA]</scope>
    <source>
        <strain evidence="9 11">DSM 19624</strain>
    </source>
</reference>
<reference evidence="10 12" key="2">
    <citation type="submission" date="2019-03" db="EMBL/GenBank/DDBJ databases">
        <authorList>
            <person name="He R.-H."/>
        </authorList>
    </citation>
    <scope>NUCLEOTIDE SEQUENCE [LARGE SCALE GENOMIC DNA]</scope>
    <source>
        <strain evidence="10 12">DSM 19624</strain>
    </source>
</reference>
<feature type="signal peptide" evidence="8">
    <location>
        <begin position="1"/>
        <end position="23"/>
    </location>
</feature>
<evidence type="ECO:0000256" key="8">
    <source>
        <dbReference type="SAM" id="SignalP"/>
    </source>
</evidence>
<keyword evidence="5 8" id="KW-0732">Signal</keyword>
<protein>
    <submittedName>
        <fullName evidence="9">TonB dependent receptor</fullName>
    </submittedName>
</protein>
<dbReference type="RefSeq" id="WP_121287242.1">
    <property type="nucleotide sequence ID" value="NZ_RCCK01000014.1"/>
</dbReference>
<evidence type="ECO:0000256" key="4">
    <source>
        <dbReference type="ARBA" id="ARBA00022692"/>
    </source>
</evidence>
<feature type="chain" id="PRO_5044605429" evidence="8">
    <location>
        <begin position="24"/>
        <end position="565"/>
    </location>
</feature>
<evidence type="ECO:0000256" key="2">
    <source>
        <dbReference type="ARBA" id="ARBA00022448"/>
    </source>
</evidence>
<dbReference type="AlphaFoldDB" id="A0A497XU22"/>
<dbReference type="Proteomes" id="UP000297429">
    <property type="component" value="Unassembled WGS sequence"/>
</dbReference>
<keyword evidence="6" id="KW-0472">Membrane</keyword>
<dbReference type="OrthoDB" id="1264254at2"/>
<dbReference type="GO" id="GO:0044718">
    <property type="term" value="P:siderophore transmembrane transport"/>
    <property type="evidence" value="ECO:0007669"/>
    <property type="project" value="TreeGrafter"/>
</dbReference>